<feature type="chain" id="PRO_5024879315" evidence="1">
    <location>
        <begin position="22"/>
        <end position="158"/>
    </location>
</feature>
<name>A0A5N6TWU3_ASPAV</name>
<proteinExistence type="predicted"/>
<sequence length="158" mass="16998">MQLTKSLVAATMMLAPALVSARPDFYIGSRSGEGLAGSWGVPGSLGECYYMIMKQGQSKCDGTRWNPADGSGGCPGQKGNGPNFCLESIPGYPGLELHRNNGICPSDDSREDGVFYADVRETSSKKKVGRCVYEYEKGPNCATTGSFLTNHFIHCRLD</sequence>
<evidence type="ECO:0000256" key="1">
    <source>
        <dbReference type="SAM" id="SignalP"/>
    </source>
</evidence>
<evidence type="ECO:0000313" key="2">
    <source>
        <dbReference type="EMBL" id="KAE8150856.1"/>
    </source>
</evidence>
<dbReference type="OrthoDB" id="4378027at2759"/>
<keyword evidence="3" id="KW-1185">Reference proteome</keyword>
<reference evidence="2 3" key="1">
    <citation type="submission" date="2019-04" db="EMBL/GenBank/DDBJ databases">
        <title>Friends and foes A comparative genomics study of 23 Aspergillus species from section Flavi.</title>
        <authorList>
            <consortium name="DOE Joint Genome Institute"/>
            <person name="Kjaerbolling I."/>
            <person name="Vesth T."/>
            <person name="Frisvad J.C."/>
            <person name="Nybo J.L."/>
            <person name="Theobald S."/>
            <person name="Kildgaard S."/>
            <person name="Isbrandt T."/>
            <person name="Kuo A."/>
            <person name="Sato A."/>
            <person name="Lyhne E.K."/>
            <person name="Kogle M.E."/>
            <person name="Wiebenga A."/>
            <person name="Kun R.S."/>
            <person name="Lubbers R.J."/>
            <person name="Makela M.R."/>
            <person name="Barry K."/>
            <person name="Chovatia M."/>
            <person name="Clum A."/>
            <person name="Daum C."/>
            <person name="Haridas S."/>
            <person name="He G."/>
            <person name="LaButti K."/>
            <person name="Lipzen A."/>
            <person name="Mondo S."/>
            <person name="Riley R."/>
            <person name="Salamov A."/>
            <person name="Simmons B.A."/>
            <person name="Magnuson J.K."/>
            <person name="Henrissat B."/>
            <person name="Mortensen U.H."/>
            <person name="Larsen T.O."/>
            <person name="Devries R.P."/>
            <person name="Grigoriev I.V."/>
            <person name="Machida M."/>
            <person name="Baker S.E."/>
            <person name="Andersen M.R."/>
        </authorList>
    </citation>
    <scope>NUCLEOTIDE SEQUENCE [LARGE SCALE GENOMIC DNA]</scope>
    <source>
        <strain evidence="2 3">IBT 18842</strain>
    </source>
</reference>
<dbReference type="EMBL" id="ML742084">
    <property type="protein sequence ID" value="KAE8150856.1"/>
    <property type="molecule type" value="Genomic_DNA"/>
</dbReference>
<protein>
    <submittedName>
        <fullName evidence="2">Uncharacterized protein</fullName>
    </submittedName>
</protein>
<evidence type="ECO:0000313" key="3">
    <source>
        <dbReference type="Proteomes" id="UP000325780"/>
    </source>
</evidence>
<gene>
    <name evidence="2" type="ORF">BDV25DRAFT_139451</name>
</gene>
<dbReference type="Proteomes" id="UP000325780">
    <property type="component" value="Unassembled WGS sequence"/>
</dbReference>
<feature type="signal peptide" evidence="1">
    <location>
        <begin position="1"/>
        <end position="21"/>
    </location>
</feature>
<accession>A0A5N6TWU3</accession>
<organism evidence="2 3">
    <name type="scientific">Aspergillus avenaceus</name>
    <dbReference type="NCBI Taxonomy" id="36643"/>
    <lineage>
        <taxon>Eukaryota</taxon>
        <taxon>Fungi</taxon>
        <taxon>Dikarya</taxon>
        <taxon>Ascomycota</taxon>
        <taxon>Pezizomycotina</taxon>
        <taxon>Eurotiomycetes</taxon>
        <taxon>Eurotiomycetidae</taxon>
        <taxon>Eurotiales</taxon>
        <taxon>Aspergillaceae</taxon>
        <taxon>Aspergillus</taxon>
        <taxon>Aspergillus subgen. Circumdati</taxon>
    </lineage>
</organism>
<dbReference type="AlphaFoldDB" id="A0A5N6TWU3"/>
<keyword evidence="1" id="KW-0732">Signal</keyword>